<evidence type="ECO:0000256" key="1">
    <source>
        <dbReference type="SAM" id="Phobius"/>
    </source>
</evidence>
<keyword evidence="4" id="KW-1185">Reference proteome</keyword>
<dbReference type="PANTHER" id="PTHR39336:SF1">
    <property type="entry name" value="PYRIDOXAMINE PHOSPHATE OXIDASE FAMILY PROTEIN (AFU_ORTHOLOGUE AFUA_6G11440)"/>
    <property type="match status" value="1"/>
</dbReference>
<dbReference type="PANTHER" id="PTHR39336">
    <property type="entry name" value="PYRIDOXAMINE PHOSPHATE OXIDASE FAMILY PROTEIN (AFU_ORTHOLOGUE AFUA_6G11440)"/>
    <property type="match status" value="1"/>
</dbReference>
<dbReference type="InterPro" id="IPR012349">
    <property type="entry name" value="Split_barrel_FMN-bd"/>
</dbReference>
<dbReference type="EMBL" id="JANBOI010000021">
    <property type="protein sequence ID" value="KAJ1735547.1"/>
    <property type="molecule type" value="Genomic_DNA"/>
</dbReference>
<feature type="domain" description="Pyridoxamine 5'-phosphate oxidase N-terminal" evidence="2">
    <location>
        <begin position="8"/>
        <end position="122"/>
    </location>
</feature>
<dbReference type="OrthoDB" id="539398at2759"/>
<accession>A0A9W7YI90</accession>
<evidence type="ECO:0000313" key="3">
    <source>
        <dbReference type="EMBL" id="KAJ1735547.1"/>
    </source>
</evidence>
<protein>
    <recommendedName>
        <fullName evidence="2">Pyridoxamine 5'-phosphate oxidase N-terminal domain-containing protein</fullName>
    </recommendedName>
</protein>
<evidence type="ECO:0000259" key="2">
    <source>
        <dbReference type="Pfam" id="PF01243"/>
    </source>
</evidence>
<reference evidence="3" key="1">
    <citation type="submission" date="2022-07" db="EMBL/GenBank/DDBJ databases">
        <title>Phylogenomic reconstructions and comparative analyses of Kickxellomycotina fungi.</title>
        <authorList>
            <person name="Reynolds N.K."/>
            <person name="Stajich J.E."/>
            <person name="Barry K."/>
            <person name="Grigoriev I.V."/>
            <person name="Crous P."/>
            <person name="Smith M.E."/>
        </authorList>
    </citation>
    <scope>NUCLEOTIDE SEQUENCE</scope>
    <source>
        <strain evidence="3">BCRC 34381</strain>
    </source>
</reference>
<comment type="caution">
    <text evidence="3">The sequence shown here is derived from an EMBL/GenBank/DDBJ whole genome shotgun (WGS) entry which is preliminary data.</text>
</comment>
<dbReference type="InterPro" id="IPR011576">
    <property type="entry name" value="Pyridox_Oxase_N"/>
</dbReference>
<gene>
    <name evidence="3" type="ORF">LPJ61_000494</name>
</gene>
<dbReference type="SUPFAM" id="SSF50475">
    <property type="entry name" value="FMN-binding split barrel"/>
    <property type="match status" value="1"/>
</dbReference>
<dbReference type="AlphaFoldDB" id="A0A9W7YI90"/>
<evidence type="ECO:0000313" key="4">
    <source>
        <dbReference type="Proteomes" id="UP001143981"/>
    </source>
</evidence>
<keyword evidence="1" id="KW-1133">Transmembrane helix</keyword>
<dbReference type="Pfam" id="PF01243">
    <property type="entry name" value="PNPOx_N"/>
    <property type="match status" value="1"/>
</dbReference>
<name>A0A9W7YI90_9FUNG</name>
<dbReference type="Proteomes" id="UP001143981">
    <property type="component" value="Unassembled WGS sequence"/>
</dbReference>
<keyword evidence="1" id="KW-0812">Transmembrane</keyword>
<proteinExistence type="predicted"/>
<feature type="transmembrane region" description="Helical" evidence="1">
    <location>
        <begin position="209"/>
        <end position="231"/>
    </location>
</feature>
<dbReference type="Gene3D" id="2.30.110.10">
    <property type="entry name" value="Electron Transport, Fmn-binding Protein, Chain A"/>
    <property type="match status" value="1"/>
</dbReference>
<keyword evidence="1" id="KW-0472">Membrane</keyword>
<organism evidence="3 4">
    <name type="scientific">Coemansia biformis</name>
    <dbReference type="NCBI Taxonomy" id="1286918"/>
    <lineage>
        <taxon>Eukaryota</taxon>
        <taxon>Fungi</taxon>
        <taxon>Fungi incertae sedis</taxon>
        <taxon>Zoopagomycota</taxon>
        <taxon>Kickxellomycotina</taxon>
        <taxon>Kickxellomycetes</taxon>
        <taxon>Kickxellales</taxon>
        <taxon>Kickxellaceae</taxon>
        <taxon>Coemansia</taxon>
    </lineage>
</organism>
<sequence length="233" mass="25257">MGQFREALTDADREWIQRQKVIFLATAPRGGGGHVNASPKGYDTLRVLGDRRIVMLDGRGSGCETIAHLRENGRITIMLCAFEGPPRIMRLFGRGTVHEPGSPGFDELFKAHFAADWRDADRFKLVRSIIDVQVELVGQSCGFGVPLLEYKEDRPTLVNYAKSKSTAELAQKRTRDNTLSIDGIPSLLDGTDPGAALLRRRAAAAADAMLPWIGGAALGIALALGATRCLASK</sequence>